<dbReference type="InterPro" id="IPR043859">
    <property type="entry name" value="TbsP-like_N"/>
</dbReference>
<evidence type="ECO:0000259" key="1">
    <source>
        <dbReference type="Pfam" id="PF19138"/>
    </source>
</evidence>
<accession>M0N6W0</accession>
<dbReference type="Pfam" id="PF23336">
    <property type="entry name" value="HTH_TbsP_C"/>
    <property type="match status" value="1"/>
</dbReference>
<dbReference type="PATRIC" id="fig|1227456.3.peg.1423"/>
<keyword evidence="4" id="KW-1185">Reference proteome</keyword>
<dbReference type="Proteomes" id="UP000011625">
    <property type="component" value="Unassembled WGS sequence"/>
</dbReference>
<dbReference type="NCBIfam" id="NF047393">
    <property type="entry name" value="TransRegTbspHalo"/>
    <property type="match status" value="1"/>
</dbReference>
<feature type="domain" description="Transcriptional regulator TbsP-like C-terminal" evidence="2">
    <location>
        <begin position="147"/>
        <end position="268"/>
    </location>
</feature>
<dbReference type="AlphaFoldDB" id="M0N6W0"/>
<evidence type="ECO:0008006" key="5">
    <source>
        <dbReference type="Google" id="ProtNLM"/>
    </source>
</evidence>
<protein>
    <recommendedName>
        <fullName evidence="5">Transcriptional regulator</fullName>
    </recommendedName>
</protein>
<dbReference type="EMBL" id="AOME01000050">
    <property type="protein sequence ID" value="EMA53662.1"/>
    <property type="molecule type" value="Genomic_DNA"/>
</dbReference>
<dbReference type="OrthoDB" id="193708at2157"/>
<feature type="domain" description="Transcriptional regulator TbsP N-terminal" evidence="1">
    <location>
        <begin position="7"/>
        <end position="146"/>
    </location>
</feature>
<sequence>MKSLKSVEMDYAEIYRTVLSEASGEVFVVFPSAGAVEKLVDTLDELDDPPTVRLLAVEATLKSVMEDFIVASITADLIADETLSLRTTESTGMNSLIVTDETVVTLVAAGELVAGLGTVEDDFVGSAREKHAAAFEEAEPFSLRTPPISRVHETLAETFSDEVDADFGRVLDSLDAARGNGDGLDEVTISLLIAAKHELQLYDISRWGEDTGVASKATFSRTKTRLEDEGLIDTTKVPIDVGRPRLRLLLGNERLQAADIDELADVAQDMLATDD</sequence>
<dbReference type="RefSeq" id="WP_005041904.1">
    <property type="nucleotide sequence ID" value="NZ_AOME01000050.1"/>
</dbReference>
<organism evidence="3 4">
    <name type="scientific">Halococcus salifodinae DSM 8989</name>
    <dbReference type="NCBI Taxonomy" id="1227456"/>
    <lineage>
        <taxon>Archaea</taxon>
        <taxon>Methanobacteriati</taxon>
        <taxon>Methanobacteriota</taxon>
        <taxon>Stenosarchaea group</taxon>
        <taxon>Halobacteria</taxon>
        <taxon>Halobacteriales</taxon>
        <taxon>Halococcaceae</taxon>
        <taxon>Halococcus</taxon>
    </lineage>
</organism>
<evidence type="ECO:0000313" key="4">
    <source>
        <dbReference type="Proteomes" id="UP000011625"/>
    </source>
</evidence>
<comment type="caution">
    <text evidence="3">The sequence shown here is derived from an EMBL/GenBank/DDBJ whole genome shotgun (WGS) entry which is preliminary data.</text>
</comment>
<reference evidence="3 4" key="1">
    <citation type="journal article" date="2014" name="PLoS Genet.">
        <title>Phylogenetically driven sequencing of extremely halophilic archaea reveals strategies for static and dynamic osmo-response.</title>
        <authorList>
            <person name="Becker E.A."/>
            <person name="Seitzer P.M."/>
            <person name="Tritt A."/>
            <person name="Larsen D."/>
            <person name="Krusor M."/>
            <person name="Yao A.I."/>
            <person name="Wu D."/>
            <person name="Madern D."/>
            <person name="Eisen J.A."/>
            <person name="Darling A.E."/>
            <person name="Facciotti M.T."/>
        </authorList>
    </citation>
    <scope>NUCLEOTIDE SEQUENCE [LARGE SCALE GENOMIC DNA]</scope>
    <source>
        <strain evidence="3 4">DSM 8989</strain>
    </source>
</reference>
<proteinExistence type="predicted"/>
<evidence type="ECO:0000259" key="2">
    <source>
        <dbReference type="Pfam" id="PF23336"/>
    </source>
</evidence>
<evidence type="ECO:0000313" key="3">
    <source>
        <dbReference type="EMBL" id="EMA53662.1"/>
    </source>
</evidence>
<name>M0N6W0_9EURY</name>
<dbReference type="Pfam" id="PF19138">
    <property type="entry name" value="TbsP_N"/>
    <property type="match status" value="1"/>
</dbReference>
<gene>
    <name evidence="3" type="ORF">C450_07132</name>
</gene>
<dbReference type="InterPro" id="IPR056163">
    <property type="entry name" value="TbsP_C"/>
</dbReference>